<reference evidence="2" key="1">
    <citation type="journal article" date="2022" name="Mol. Ecol. Resour.">
        <title>The genomes of chicory, endive, great burdock and yacon provide insights into Asteraceae palaeo-polyploidization history and plant inulin production.</title>
        <authorList>
            <person name="Fan W."/>
            <person name="Wang S."/>
            <person name="Wang H."/>
            <person name="Wang A."/>
            <person name="Jiang F."/>
            <person name="Liu H."/>
            <person name="Zhao H."/>
            <person name="Xu D."/>
            <person name="Zhang Y."/>
        </authorList>
    </citation>
    <scope>NUCLEOTIDE SEQUENCE [LARGE SCALE GENOMIC DNA]</scope>
    <source>
        <strain evidence="2">cv. Niubang</strain>
    </source>
</reference>
<protein>
    <submittedName>
        <fullName evidence="1">Uncharacterized protein</fullName>
    </submittedName>
</protein>
<keyword evidence="2" id="KW-1185">Reference proteome</keyword>
<dbReference type="EMBL" id="CM042051">
    <property type="protein sequence ID" value="KAI3729095.1"/>
    <property type="molecule type" value="Genomic_DNA"/>
</dbReference>
<name>A0ACB9C4G8_ARCLA</name>
<proteinExistence type="predicted"/>
<comment type="caution">
    <text evidence="1">The sequence shown here is derived from an EMBL/GenBank/DDBJ whole genome shotgun (WGS) entry which is preliminary data.</text>
</comment>
<accession>A0ACB9C4G8</accession>
<organism evidence="1 2">
    <name type="scientific">Arctium lappa</name>
    <name type="common">Greater burdock</name>
    <name type="synonym">Lappa major</name>
    <dbReference type="NCBI Taxonomy" id="4217"/>
    <lineage>
        <taxon>Eukaryota</taxon>
        <taxon>Viridiplantae</taxon>
        <taxon>Streptophyta</taxon>
        <taxon>Embryophyta</taxon>
        <taxon>Tracheophyta</taxon>
        <taxon>Spermatophyta</taxon>
        <taxon>Magnoliopsida</taxon>
        <taxon>eudicotyledons</taxon>
        <taxon>Gunneridae</taxon>
        <taxon>Pentapetalae</taxon>
        <taxon>asterids</taxon>
        <taxon>campanulids</taxon>
        <taxon>Asterales</taxon>
        <taxon>Asteraceae</taxon>
        <taxon>Carduoideae</taxon>
        <taxon>Cardueae</taxon>
        <taxon>Arctiinae</taxon>
        <taxon>Arctium</taxon>
    </lineage>
</organism>
<evidence type="ECO:0000313" key="2">
    <source>
        <dbReference type="Proteomes" id="UP001055879"/>
    </source>
</evidence>
<sequence>MTDEFHNSNPLTLLLGAPHDITNQNPTTFESVFTGSWGSNSSSSVLNTSFGSDLDSTETERRRPERPAISTNVGEKERRKIPYNVSSILEARFKGLWGGGGGKRFPPSCSSSPGRVTVFPLRVLRESELDWVFEVSGRDTILSLLLLGETVETLGFLDLSFYLSAERNKSSTTWIVFLHYPYRHAPSEEQSASESSLPPNHGIRSATVGVLFSGVPYKMMTLYIAIDLWQKLLRI</sequence>
<evidence type="ECO:0000313" key="1">
    <source>
        <dbReference type="EMBL" id="KAI3729095.1"/>
    </source>
</evidence>
<gene>
    <name evidence="1" type="ORF">L6452_17744</name>
</gene>
<reference evidence="1 2" key="2">
    <citation type="journal article" date="2022" name="Mol. Ecol. Resour.">
        <title>The genomes of chicory, endive, great burdock and yacon provide insights into Asteraceae paleo-polyploidization history and plant inulin production.</title>
        <authorList>
            <person name="Fan W."/>
            <person name="Wang S."/>
            <person name="Wang H."/>
            <person name="Wang A."/>
            <person name="Jiang F."/>
            <person name="Liu H."/>
            <person name="Zhao H."/>
            <person name="Xu D."/>
            <person name="Zhang Y."/>
        </authorList>
    </citation>
    <scope>NUCLEOTIDE SEQUENCE [LARGE SCALE GENOMIC DNA]</scope>
    <source>
        <strain evidence="2">cv. Niubang</strain>
    </source>
</reference>
<dbReference type="Proteomes" id="UP001055879">
    <property type="component" value="Linkage Group LG05"/>
</dbReference>